<feature type="transmembrane region" description="Helical" evidence="5">
    <location>
        <begin position="342"/>
        <end position="363"/>
    </location>
</feature>
<protein>
    <submittedName>
        <fullName evidence="7">ABC-type transporter ATP-binding protein EcsA</fullName>
    </submittedName>
</protein>
<feature type="transmembrane region" description="Helical" evidence="5">
    <location>
        <begin position="498"/>
        <end position="521"/>
    </location>
</feature>
<keyword evidence="2" id="KW-0547">Nucleotide-binding</keyword>
<dbReference type="SUPFAM" id="SSF52540">
    <property type="entry name" value="P-loop containing nucleoside triphosphate hydrolases"/>
    <property type="match status" value="1"/>
</dbReference>
<evidence type="ECO:0000256" key="1">
    <source>
        <dbReference type="ARBA" id="ARBA00022448"/>
    </source>
</evidence>
<feature type="region of interest" description="Disordered" evidence="4">
    <location>
        <begin position="250"/>
        <end position="279"/>
    </location>
</feature>
<dbReference type="AlphaFoldDB" id="A0A448N1W0"/>
<evidence type="ECO:0000256" key="2">
    <source>
        <dbReference type="ARBA" id="ARBA00022741"/>
    </source>
</evidence>
<dbReference type="GO" id="GO:0005524">
    <property type="term" value="F:ATP binding"/>
    <property type="evidence" value="ECO:0007669"/>
    <property type="project" value="UniProtKB-KW"/>
</dbReference>
<keyword evidence="5" id="KW-0812">Transmembrane</keyword>
<reference evidence="7 8" key="1">
    <citation type="submission" date="2018-12" db="EMBL/GenBank/DDBJ databases">
        <authorList>
            <consortium name="Pathogen Informatics"/>
        </authorList>
    </citation>
    <scope>NUCLEOTIDE SEQUENCE [LARGE SCALE GENOMIC DNA]</scope>
    <source>
        <strain evidence="7 8">NCTC12967</strain>
    </source>
</reference>
<proteinExistence type="predicted"/>
<keyword evidence="3 7" id="KW-0067">ATP-binding</keyword>
<dbReference type="Proteomes" id="UP000273044">
    <property type="component" value="Chromosome"/>
</dbReference>
<dbReference type="GO" id="GO:0016887">
    <property type="term" value="F:ATP hydrolysis activity"/>
    <property type="evidence" value="ECO:0007669"/>
    <property type="project" value="InterPro"/>
</dbReference>
<dbReference type="PROSITE" id="PS50893">
    <property type="entry name" value="ABC_TRANSPORTER_2"/>
    <property type="match status" value="1"/>
</dbReference>
<evidence type="ECO:0000256" key="3">
    <source>
        <dbReference type="ARBA" id="ARBA00022840"/>
    </source>
</evidence>
<evidence type="ECO:0000256" key="4">
    <source>
        <dbReference type="SAM" id="MobiDB-lite"/>
    </source>
</evidence>
<feature type="transmembrane region" description="Helical" evidence="5">
    <location>
        <begin position="421"/>
        <end position="442"/>
    </location>
</feature>
<evidence type="ECO:0000313" key="7">
    <source>
        <dbReference type="EMBL" id="VEH71375.1"/>
    </source>
</evidence>
<feature type="transmembrane region" description="Helical" evidence="5">
    <location>
        <begin position="309"/>
        <end position="330"/>
    </location>
</feature>
<dbReference type="RefSeq" id="WP_061787662.1">
    <property type="nucleotide sequence ID" value="NZ_CP072386.1"/>
</dbReference>
<dbReference type="PANTHER" id="PTHR42939">
    <property type="entry name" value="ABC TRANSPORTER ATP-BINDING PROTEIN ALBC-RELATED"/>
    <property type="match status" value="1"/>
</dbReference>
<feature type="transmembrane region" description="Helical" evidence="5">
    <location>
        <begin position="384"/>
        <end position="409"/>
    </location>
</feature>
<accession>A0A448N1W0</accession>
<dbReference type="InterPro" id="IPR027417">
    <property type="entry name" value="P-loop_NTPase"/>
</dbReference>
<gene>
    <name evidence="7" type="primary">ecsA_5</name>
    <name evidence="7" type="ORF">NCTC12967_02695</name>
</gene>
<organism evidence="7 8">
    <name type="scientific">Arachnia propionica</name>
    <dbReference type="NCBI Taxonomy" id="1750"/>
    <lineage>
        <taxon>Bacteria</taxon>
        <taxon>Bacillati</taxon>
        <taxon>Actinomycetota</taxon>
        <taxon>Actinomycetes</taxon>
        <taxon>Propionibacteriales</taxon>
        <taxon>Propionibacteriaceae</taxon>
        <taxon>Arachnia</taxon>
    </lineage>
</organism>
<keyword evidence="5" id="KW-1133">Transmembrane helix</keyword>
<feature type="domain" description="ABC transporter" evidence="6">
    <location>
        <begin position="4"/>
        <end position="247"/>
    </location>
</feature>
<keyword evidence="1" id="KW-0813">Transport</keyword>
<name>A0A448N1W0_9ACTN</name>
<feature type="transmembrane region" description="Helical" evidence="5">
    <location>
        <begin position="449"/>
        <end position="467"/>
    </location>
</feature>
<evidence type="ECO:0000313" key="8">
    <source>
        <dbReference type="Proteomes" id="UP000273044"/>
    </source>
</evidence>
<evidence type="ECO:0000256" key="5">
    <source>
        <dbReference type="SAM" id="Phobius"/>
    </source>
</evidence>
<dbReference type="GeneID" id="64408116"/>
<dbReference type="EMBL" id="LR134406">
    <property type="protein sequence ID" value="VEH71375.1"/>
    <property type="molecule type" value="Genomic_DNA"/>
</dbReference>
<dbReference type="Gene3D" id="3.40.50.300">
    <property type="entry name" value="P-loop containing nucleotide triphosphate hydrolases"/>
    <property type="match status" value="1"/>
</dbReference>
<dbReference type="InterPro" id="IPR003439">
    <property type="entry name" value="ABC_transporter-like_ATP-bd"/>
</dbReference>
<keyword evidence="5" id="KW-0472">Membrane</keyword>
<dbReference type="Pfam" id="PF00005">
    <property type="entry name" value="ABC_tran"/>
    <property type="match status" value="1"/>
</dbReference>
<dbReference type="PANTHER" id="PTHR42939:SF1">
    <property type="entry name" value="ABC TRANSPORTER ATP-BINDING PROTEIN ALBC-RELATED"/>
    <property type="match status" value="1"/>
</dbReference>
<evidence type="ECO:0000259" key="6">
    <source>
        <dbReference type="PROSITE" id="PS50893"/>
    </source>
</evidence>
<sequence>MSAIRCRGLTAWHKGEQVLKGVDLLVEPGEVCLLLGAPDSGRTRLVELLLGLRRPASGSVEVLETTPGEVPLPVGYLPRELALYEHMSPAQNLKLVADTVGEKVRTRTMSASGEPDDSYLLGGRDSDDILKQVAIVNPLLLRTMRFKPPEEKWRVQLAASCLTVPDRVLVLDAPDRTLDYTGLEILRERLGEVNREGKAALVTADDPLILGDVATSYAILRDGIIAARGRLPAGDEKSPFLEALRETTGRAASSSPGWGVQPPSAQQATGVSSPSPDVAVRPVAGSPGLGRLVVGGVKANLTILWGHKLAPLVVGLVWFLAQLPAVALLPPVHQGRSGLEELLDILLCLACMSMATMGAFLGNQNGLRRPGACRFVRVGRRADWLVRIGSMVFLSALFAVTFVGIGWGLKGITHATDVTGLQVSIPLIFFSCLFWGLVGWCVAALTRSMIAAVPVLLAWLVLDGLIGDWRLPGVLMPLRSQRMLLSISFLPPHVMGSFPVLLISGTLLLCLAAVLLLAYRIRIDGFHPGRK</sequence>
<keyword evidence="8" id="KW-1185">Reference proteome</keyword>
<dbReference type="InterPro" id="IPR051782">
    <property type="entry name" value="ABC_Transporter_VariousFunc"/>
</dbReference>
<feature type="compositionally biased region" description="Polar residues" evidence="4">
    <location>
        <begin position="263"/>
        <end position="275"/>
    </location>
</feature>